<feature type="chain" id="PRO_5012289968" evidence="2">
    <location>
        <begin position="21"/>
        <end position="287"/>
    </location>
</feature>
<evidence type="ECO:0000256" key="2">
    <source>
        <dbReference type="SAM" id="SignalP"/>
    </source>
</evidence>
<keyword evidence="4" id="KW-0378">Hydrolase</keyword>
<keyword evidence="5" id="KW-1185">Reference proteome</keyword>
<dbReference type="PROSITE" id="PS51257">
    <property type="entry name" value="PROKAR_LIPOPROTEIN"/>
    <property type="match status" value="1"/>
</dbReference>
<dbReference type="AlphaFoldDB" id="A0A286G217"/>
<proteinExistence type="inferred from homology"/>
<dbReference type="InterPro" id="IPR000757">
    <property type="entry name" value="Beta-glucanase-like"/>
</dbReference>
<dbReference type="RefSeq" id="WP_097126709.1">
    <property type="nucleotide sequence ID" value="NZ_OCNH01000002.1"/>
</dbReference>
<dbReference type="CDD" id="cd08023">
    <property type="entry name" value="GH16_laminarinase_like"/>
    <property type="match status" value="1"/>
</dbReference>
<dbReference type="Pfam" id="PF00722">
    <property type="entry name" value="Glyco_hydro_16"/>
    <property type="match status" value="1"/>
</dbReference>
<accession>A0A286G217</accession>
<dbReference type="InterPro" id="IPR050546">
    <property type="entry name" value="Glycosyl_Hydrlase_16"/>
</dbReference>
<dbReference type="PANTHER" id="PTHR10963:SF55">
    <property type="entry name" value="GLYCOSIDE HYDROLASE FAMILY 16 PROTEIN"/>
    <property type="match status" value="1"/>
</dbReference>
<evidence type="ECO:0000313" key="5">
    <source>
        <dbReference type="Proteomes" id="UP000219452"/>
    </source>
</evidence>
<feature type="domain" description="GH16" evidence="3">
    <location>
        <begin position="21"/>
        <end position="287"/>
    </location>
</feature>
<feature type="signal peptide" evidence="2">
    <location>
        <begin position="1"/>
        <end position="20"/>
    </location>
</feature>
<gene>
    <name evidence="4" type="ORF">SAMN06269250_3121</name>
</gene>
<dbReference type="InterPro" id="IPR013320">
    <property type="entry name" value="ConA-like_dom_sf"/>
</dbReference>
<protein>
    <submittedName>
        <fullName evidence="4">Glycosyl hydrolases family 16</fullName>
    </submittedName>
</protein>
<dbReference type="PANTHER" id="PTHR10963">
    <property type="entry name" value="GLYCOSYL HYDROLASE-RELATED"/>
    <property type="match status" value="1"/>
</dbReference>
<evidence type="ECO:0000259" key="3">
    <source>
        <dbReference type="PROSITE" id="PS51762"/>
    </source>
</evidence>
<evidence type="ECO:0000313" key="4">
    <source>
        <dbReference type="EMBL" id="SOD89587.1"/>
    </source>
</evidence>
<dbReference type="SUPFAM" id="SSF49899">
    <property type="entry name" value="Concanavalin A-like lectins/glucanases"/>
    <property type="match status" value="1"/>
</dbReference>
<sequence>MKKVLVLLSFPLWLSLGSCMKPLNNANNPQVIEPDTAWKLTWSDEFNTTGAPSAKNWVFENGFVRNNELQWYQPDNARCENGLLVIEGKREQRPNPNYKAGSTDWKTSRKTIDYTSTSMTTSGRQSFKYGRFEMRGRIDARTGLWPAFWTLGVAGEWPSNGEIDIMEYYKDKLLANVAWGTSKRWTAEWRSKTKTIASFNDPDWSKKFHVWRMDWTEDSIQLFVDDLLLNSVSLTETVNKDGSGINPFHQPHYILLNLAIGGDNGGDPASTPFPTRYEVDYVRVYQR</sequence>
<organism evidence="4 5">
    <name type="scientific">Spirosoma fluviale</name>
    <dbReference type="NCBI Taxonomy" id="1597977"/>
    <lineage>
        <taxon>Bacteria</taxon>
        <taxon>Pseudomonadati</taxon>
        <taxon>Bacteroidota</taxon>
        <taxon>Cytophagia</taxon>
        <taxon>Cytophagales</taxon>
        <taxon>Cytophagaceae</taxon>
        <taxon>Spirosoma</taxon>
    </lineage>
</organism>
<dbReference type="GO" id="GO:0005975">
    <property type="term" value="P:carbohydrate metabolic process"/>
    <property type="evidence" value="ECO:0007669"/>
    <property type="project" value="InterPro"/>
</dbReference>
<name>A0A286G217_9BACT</name>
<dbReference type="EMBL" id="OCNH01000002">
    <property type="protein sequence ID" value="SOD89587.1"/>
    <property type="molecule type" value="Genomic_DNA"/>
</dbReference>
<dbReference type="Proteomes" id="UP000219452">
    <property type="component" value="Unassembled WGS sequence"/>
</dbReference>
<evidence type="ECO:0000256" key="1">
    <source>
        <dbReference type="ARBA" id="ARBA00006865"/>
    </source>
</evidence>
<dbReference type="OrthoDB" id="9776255at2"/>
<reference evidence="5" key="1">
    <citation type="submission" date="2017-09" db="EMBL/GenBank/DDBJ databases">
        <authorList>
            <person name="Varghese N."/>
            <person name="Submissions S."/>
        </authorList>
    </citation>
    <scope>NUCLEOTIDE SEQUENCE [LARGE SCALE GENOMIC DNA]</scope>
    <source>
        <strain evidence="5">DSM 29961</strain>
    </source>
</reference>
<dbReference type="PROSITE" id="PS51762">
    <property type="entry name" value="GH16_2"/>
    <property type="match status" value="1"/>
</dbReference>
<dbReference type="GO" id="GO:0004553">
    <property type="term" value="F:hydrolase activity, hydrolyzing O-glycosyl compounds"/>
    <property type="evidence" value="ECO:0007669"/>
    <property type="project" value="InterPro"/>
</dbReference>
<dbReference type="Gene3D" id="2.60.120.200">
    <property type="match status" value="1"/>
</dbReference>
<comment type="similarity">
    <text evidence="1">Belongs to the glycosyl hydrolase 16 family.</text>
</comment>
<keyword evidence="2" id="KW-0732">Signal</keyword>